<feature type="domain" description="UDP-glucose/GDP-mannose dehydrogenase C-terminal" evidence="4">
    <location>
        <begin position="343"/>
        <end position="441"/>
    </location>
</feature>
<dbReference type="NCBIfam" id="TIGR03026">
    <property type="entry name" value="NDP-sugDHase"/>
    <property type="match status" value="1"/>
</dbReference>
<evidence type="ECO:0000256" key="3">
    <source>
        <dbReference type="PIRNR" id="PIRNR000124"/>
    </source>
</evidence>
<protein>
    <submittedName>
        <fullName evidence="5">Nucleotide sugar dehydrogenase</fullName>
    </submittedName>
</protein>
<dbReference type="PIRSF" id="PIRSF000124">
    <property type="entry name" value="UDPglc_GDPman_dh"/>
    <property type="match status" value="1"/>
</dbReference>
<dbReference type="InterPro" id="IPR036291">
    <property type="entry name" value="NAD(P)-bd_dom_sf"/>
</dbReference>
<evidence type="ECO:0000259" key="4">
    <source>
        <dbReference type="SMART" id="SM00984"/>
    </source>
</evidence>
<sequence length="448" mass="49724">MWNQNFNKSSPTVNEALTLLRERISSGNVVVGIYGLGYVGLPLALRFCEVGIKVIGFDIDSHKVETLNAGQTYIERLTSERIGNALAQGLEATTDFTRTVEADALIICVPTPLDNHRVPDLSFVINTVEAILPHFRIGQLISLESTTWPGTTDEELAPRLQAKGFVPGQNCALVFSPEREDPDNPSYGTHDIPKVIGGMTQNCLELGRALYQHAIRTMVPVSSPRVAEMTKLLENIHRAVNIGLVNEMKIVADKMGINIHEVIRAAATKPFGFTPYTPGPGLGGHCIPIDPFYLTWKAKEYGLNTRFIELAGEINHNMPRWVVQKVADALNDRCKSLKGSRILVLGLAYKKNIDDSRESPAVEIMQLLHKKGAHIDYTDPHVPHFPKMREYHFDLTSVDLSASNIKAYDCLILATDHDRFDYELLLREATLIVDTRGRLPEANNVVAA</sequence>
<dbReference type="Pfam" id="PF00984">
    <property type="entry name" value="UDPG_MGDP_dh"/>
    <property type="match status" value="1"/>
</dbReference>
<proteinExistence type="inferred from homology"/>
<dbReference type="Pfam" id="PF03721">
    <property type="entry name" value="UDPG_MGDP_dh_N"/>
    <property type="match status" value="1"/>
</dbReference>
<dbReference type="PANTHER" id="PTHR43491:SF1">
    <property type="entry name" value="UDP-N-ACETYL-D-MANNOSAMINE DEHYDROGENASE"/>
    <property type="match status" value="1"/>
</dbReference>
<name>A0ABY5JEX6_9GAMM</name>
<keyword evidence="2" id="KW-0520">NAD</keyword>
<evidence type="ECO:0000313" key="6">
    <source>
        <dbReference type="Proteomes" id="UP000887421"/>
    </source>
</evidence>
<dbReference type="SUPFAM" id="SSF48179">
    <property type="entry name" value="6-phosphogluconate dehydrogenase C-terminal domain-like"/>
    <property type="match status" value="1"/>
</dbReference>
<dbReference type="SUPFAM" id="SSF52413">
    <property type="entry name" value="UDP-glucose/GDP-mannose dehydrogenase C-terminal domain"/>
    <property type="match status" value="1"/>
</dbReference>
<evidence type="ECO:0000256" key="1">
    <source>
        <dbReference type="ARBA" id="ARBA00023002"/>
    </source>
</evidence>
<dbReference type="EMBL" id="CP076114">
    <property type="protein sequence ID" value="UUD66131.1"/>
    <property type="molecule type" value="Genomic_DNA"/>
</dbReference>
<dbReference type="Pfam" id="PF03720">
    <property type="entry name" value="UDPG_MGDP_dh_C"/>
    <property type="match status" value="1"/>
</dbReference>
<dbReference type="InterPro" id="IPR008927">
    <property type="entry name" value="6-PGluconate_DH-like_C_sf"/>
</dbReference>
<keyword evidence="1" id="KW-0560">Oxidoreductase</keyword>
<dbReference type="InterPro" id="IPR028359">
    <property type="entry name" value="UDP_ManNAc/GlcNAc_DH"/>
</dbReference>
<dbReference type="PIRSF" id="PIRSF500136">
    <property type="entry name" value="UDP_ManNAc_DH"/>
    <property type="match status" value="1"/>
</dbReference>
<dbReference type="SMART" id="SM00984">
    <property type="entry name" value="UDPG_MGDP_dh_C"/>
    <property type="match status" value="1"/>
</dbReference>
<dbReference type="InterPro" id="IPR014027">
    <property type="entry name" value="UDP-Glc/GDP-Man_DH_C"/>
</dbReference>
<evidence type="ECO:0000256" key="2">
    <source>
        <dbReference type="ARBA" id="ARBA00023027"/>
    </source>
</evidence>
<dbReference type="Proteomes" id="UP000887421">
    <property type="component" value="Chromosome"/>
</dbReference>
<dbReference type="InterPro" id="IPR017476">
    <property type="entry name" value="UDP-Glc/GDP-Man"/>
</dbReference>
<dbReference type="InterPro" id="IPR014026">
    <property type="entry name" value="UDP-Glc/GDP-Man_DH_dimer"/>
</dbReference>
<dbReference type="InterPro" id="IPR001732">
    <property type="entry name" value="UDP-Glc/GDP-Man_DH_N"/>
</dbReference>
<dbReference type="PANTHER" id="PTHR43491">
    <property type="entry name" value="UDP-N-ACETYL-D-MANNOSAMINE DEHYDROGENASE"/>
    <property type="match status" value="1"/>
</dbReference>
<gene>
    <name evidence="5" type="ORF">D16iCDA_08110</name>
</gene>
<reference evidence="5" key="1">
    <citation type="submission" date="2021-05" db="EMBL/GenBank/DDBJ databases">
        <title>Complete genome sequence of Pseudomonas seleniipraecipitans strain D1-6.</title>
        <authorList>
            <person name="Lafi F."/>
            <person name="Eida A."/>
            <person name="Alam I."/>
            <person name="Hert H."/>
            <person name="Saad M."/>
        </authorList>
    </citation>
    <scope>NUCLEOTIDE SEQUENCE</scope>
    <source>
        <strain evidence="5">D1-6</strain>
    </source>
</reference>
<dbReference type="Gene3D" id="3.40.50.720">
    <property type="entry name" value="NAD(P)-binding Rossmann-like Domain"/>
    <property type="match status" value="2"/>
</dbReference>
<dbReference type="SUPFAM" id="SSF51735">
    <property type="entry name" value="NAD(P)-binding Rossmann-fold domains"/>
    <property type="match status" value="1"/>
</dbReference>
<accession>A0ABY5JEX6</accession>
<evidence type="ECO:0000313" key="5">
    <source>
        <dbReference type="EMBL" id="UUD66131.1"/>
    </source>
</evidence>
<comment type="similarity">
    <text evidence="3">Belongs to the UDP-glucose/GDP-mannose dehydrogenase family.</text>
</comment>
<keyword evidence="6" id="KW-1185">Reference proteome</keyword>
<dbReference type="InterPro" id="IPR036220">
    <property type="entry name" value="UDP-Glc/GDP-Man_DH_C_sf"/>
</dbReference>
<organism evidence="5 6">
    <name type="scientific">Phytopseudomonas seleniipraecipitans</name>
    <dbReference type="NCBI Taxonomy" id="640205"/>
    <lineage>
        <taxon>Bacteria</taxon>
        <taxon>Pseudomonadati</taxon>
        <taxon>Pseudomonadota</taxon>
        <taxon>Gammaproteobacteria</taxon>
        <taxon>Pseudomonadales</taxon>
        <taxon>Pseudomonadaceae</taxon>
        <taxon>Phytopseudomonas</taxon>
    </lineage>
</organism>